<evidence type="ECO:0000313" key="2">
    <source>
        <dbReference type="Proteomes" id="UP000266861"/>
    </source>
</evidence>
<gene>
    <name evidence="1" type="ORF">Glove_114g128</name>
</gene>
<proteinExistence type="predicted"/>
<comment type="caution">
    <text evidence="1">The sequence shown here is derived from an EMBL/GenBank/DDBJ whole genome shotgun (WGS) entry which is preliminary data.</text>
</comment>
<accession>A0A397J4Z0</accession>
<keyword evidence="2" id="KW-1185">Reference proteome</keyword>
<dbReference type="InterPro" id="IPR011990">
    <property type="entry name" value="TPR-like_helical_dom_sf"/>
</dbReference>
<protein>
    <recommendedName>
        <fullName evidence="3">Reverse transcriptase domain-containing protein</fullName>
    </recommendedName>
</protein>
<dbReference type="EMBL" id="PQFF01000106">
    <property type="protein sequence ID" value="RHZ82052.1"/>
    <property type="molecule type" value="Genomic_DNA"/>
</dbReference>
<dbReference type="SUPFAM" id="SSF81901">
    <property type="entry name" value="HCP-like"/>
    <property type="match status" value="1"/>
</dbReference>
<evidence type="ECO:0008006" key="3">
    <source>
        <dbReference type="Google" id="ProtNLM"/>
    </source>
</evidence>
<evidence type="ECO:0000313" key="1">
    <source>
        <dbReference type="EMBL" id="RHZ82052.1"/>
    </source>
</evidence>
<dbReference type="AlphaFoldDB" id="A0A397J4Z0"/>
<dbReference type="OrthoDB" id="272077at2759"/>
<reference evidence="1 2" key="1">
    <citation type="submission" date="2018-08" db="EMBL/GenBank/DDBJ databases">
        <title>Genome and evolution of the arbuscular mycorrhizal fungus Diversispora epigaea (formerly Glomus versiforme) and its bacterial endosymbionts.</title>
        <authorList>
            <person name="Sun X."/>
            <person name="Fei Z."/>
            <person name="Harrison M."/>
        </authorList>
    </citation>
    <scope>NUCLEOTIDE SEQUENCE [LARGE SCALE GENOMIC DNA]</scope>
    <source>
        <strain evidence="1 2">IT104</strain>
    </source>
</reference>
<dbReference type="SUPFAM" id="SSF56672">
    <property type="entry name" value="DNA/RNA polymerases"/>
    <property type="match status" value="1"/>
</dbReference>
<organism evidence="1 2">
    <name type="scientific">Diversispora epigaea</name>
    <dbReference type="NCBI Taxonomy" id="1348612"/>
    <lineage>
        <taxon>Eukaryota</taxon>
        <taxon>Fungi</taxon>
        <taxon>Fungi incertae sedis</taxon>
        <taxon>Mucoromycota</taxon>
        <taxon>Glomeromycotina</taxon>
        <taxon>Glomeromycetes</taxon>
        <taxon>Diversisporales</taxon>
        <taxon>Diversisporaceae</taxon>
        <taxon>Diversispora</taxon>
    </lineage>
</organism>
<sequence length="174" mass="19829">MNNAYASTNIPSLQFSGFPIMLNTVAKPNAYSIPQIADMLDVLKHLLSSLPLDLASGFWQKTHEEHEEHLRKIFTLLKNTELKINLEKCDFFKTRSFYLLLKSAEGNIVAKYSLGEFYVHGMDVVKGFQFHLKSVLAGNIDAMNYSGICYEQDIGVDKDKKEAILKVLIWNFYA</sequence>
<dbReference type="Proteomes" id="UP000266861">
    <property type="component" value="Unassembled WGS sequence"/>
</dbReference>
<dbReference type="InterPro" id="IPR043502">
    <property type="entry name" value="DNA/RNA_pol_sf"/>
</dbReference>
<dbReference type="Gene3D" id="1.25.40.10">
    <property type="entry name" value="Tetratricopeptide repeat domain"/>
    <property type="match status" value="1"/>
</dbReference>
<name>A0A397J4Z0_9GLOM</name>